<dbReference type="PANTHER" id="PTHR33361:SF2">
    <property type="entry name" value="DUF885 DOMAIN-CONTAINING PROTEIN"/>
    <property type="match status" value="1"/>
</dbReference>
<dbReference type="PANTHER" id="PTHR33361">
    <property type="entry name" value="GLR0591 PROTEIN"/>
    <property type="match status" value="1"/>
</dbReference>
<feature type="chain" id="PRO_5034037886" evidence="1">
    <location>
        <begin position="25"/>
        <end position="598"/>
    </location>
</feature>
<dbReference type="EMBL" id="CP080507">
    <property type="protein sequence ID" value="QYM78454.1"/>
    <property type="molecule type" value="Genomic_DNA"/>
</dbReference>
<gene>
    <name evidence="2" type="ORF">K0B96_14290</name>
</gene>
<evidence type="ECO:0000256" key="1">
    <source>
        <dbReference type="SAM" id="SignalP"/>
    </source>
</evidence>
<keyword evidence="3" id="KW-1185">Reference proteome</keyword>
<dbReference type="Proteomes" id="UP000825051">
    <property type="component" value="Chromosome"/>
</dbReference>
<evidence type="ECO:0000313" key="3">
    <source>
        <dbReference type="Proteomes" id="UP000825051"/>
    </source>
</evidence>
<reference evidence="2" key="1">
    <citation type="submission" date="2021-08" db="EMBL/GenBank/DDBJ databases">
        <title>Genome of a novel bacterium of the phylum Verrucomicrobia, Oleiharenicola sp. KSB-15.</title>
        <authorList>
            <person name="Chung J.-H."/>
            <person name="Ahn J.-H."/>
            <person name="Yoon Y."/>
            <person name="Kim D.-Y."/>
            <person name="An S.-H."/>
            <person name="Park I."/>
            <person name="Yeon J."/>
        </authorList>
    </citation>
    <scope>NUCLEOTIDE SEQUENCE</scope>
    <source>
        <strain evidence="2">KSB-15</strain>
    </source>
</reference>
<keyword evidence="1" id="KW-0732">Signal</keyword>
<name>A0A8F9TVC1_9BACT</name>
<dbReference type="RefSeq" id="WP_220161558.1">
    <property type="nucleotide sequence ID" value="NZ_CP080507.1"/>
</dbReference>
<evidence type="ECO:0000313" key="2">
    <source>
        <dbReference type="EMBL" id="QYM78454.1"/>
    </source>
</evidence>
<organism evidence="2 3">
    <name type="scientific">Horticoccus luteus</name>
    <dbReference type="NCBI Taxonomy" id="2862869"/>
    <lineage>
        <taxon>Bacteria</taxon>
        <taxon>Pseudomonadati</taxon>
        <taxon>Verrucomicrobiota</taxon>
        <taxon>Opitutia</taxon>
        <taxon>Opitutales</taxon>
        <taxon>Opitutaceae</taxon>
        <taxon>Horticoccus</taxon>
    </lineage>
</organism>
<feature type="signal peptide" evidence="1">
    <location>
        <begin position="1"/>
        <end position="24"/>
    </location>
</feature>
<dbReference type="Pfam" id="PF05960">
    <property type="entry name" value="DUF885"/>
    <property type="match status" value="1"/>
</dbReference>
<accession>A0A8F9TVC1</accession>
<dbReference type="KEGG" id="ole:K0B96_14290"/>
<dbReference type="AlphaFoldDB" id="A0A8F9TVC1"/>
<sequence length="598" mass="66354">MKFTTLSRLLGCVFLALLAGRVFANPEFETWSTSFTDAWVRANPQLATRTQYFSGAEQAALDREMAMAGSWGTTYGLTAANQHALLAQEGLTALRRFPRESLTPAEQTSAALIQWALEDVIAQAQFAPQQFIFEQFKGLQLELIDFLTQTHPIRQKADIENYLVRLRRVAPLIDEGIAEARAAGEAGIRPPRFIVERTIAQLDGFLAPPPRENVFVHSLDERIAALGDAVSQPERARYLATAGKVVRDEIIPAYARVRSLLAAQLPETTDEAGISRLPNGDEAYAQALRTYTTTNLSPDQVHVIGQREVARIEGEMDKILRSLGYSDGTVEARYQQLQAAEQPAAEPDPRPALLARNERTVRDAEKRSAALFDVRPLAPVVVRREPALTENSAAAHYTPPAPDGTQPGIYWLPLPGPTFKVLSMRSLSYHEAVPGHHFQLTVQQESTELPRFRKLGVFGFISAYGEGWALYAERLADESGWYDGDPKGRLGYLSQQLFRARRLVVDTGLHAMKWTRQQAIDFGIPAAEVERYVVWPGQACSYMIGQLKIVELRENAKAELGAKFSLKEFHNAVLKGGNVPLDVLAEEVGAWVAAKKRE</sequence>
<proteinExistence type="predicted"/>
<protein>
    <submittedName>
        <fullName evidence="2">DUF885 domain-containing protein</fullName>
    </submittedName>
</protein>
<dbReference type="InterPro" id="IPR010281">
    <property type="entry name" value="DUF885"/>
</dbReference>